<feature type="region of interest" description="Disordered" evidence="14">
    <location>
        <begin position="1033"/>
        <end position="1082"/>
    </location>
</feature>
<dbReference type="InterPro" id="IPR013083">
    <property type="entry name" value="Znf_RING/FYVE/PHD"/>
</dbReference>
<dbReference type="SMR" id="G4ZAG1"/>
<dbReference type="InterPro" id="IPR003595">
    <property type="entry name" value="Tyr_Pase_cat"/>
</dbReference>
<feature type="coiled-coil region" evidence="13">
    <location>
        <begin position="1089"/>
        <end position="1120"/>
    </location>
</feature>
<dbReference type="AlphaFoldDB" id="G4ZAG1"/>
<evidence type="ECO:0000256" key="5">
    <source>
        <dbReference type="ARBA" id="ARBA00022771"/>
    </source>
</evidence>
<keyword evidence="6" id="KW-0378">Hydrolase</keyword>
<dbReference type="InterPro" id="IPR017455">
    <property type="entry name" value="Znf_FYVE-rel"/>
</dbReference>
<reference evidence="17 18" key="1">
    <citation type="journal article" date="2006" name="Science">
        <title>Phytophthora genome sequences uncover evolutionary origins and mechanisms of pathogenesis.</title>
        <authorList>
            <person name="Tyler B.M."/>
            <person name="Tripathy S."/>
            <person name="Zhang X."/>
            <person name="Dehal P."/>
            <person name="Jiang R.H."/>
            <person name="Aerts A."/>
            <person name="Arredondo F.D."/>
            <person name="Baxter L."/>
            <person name="Bensasson D."/>
            <person name="Beynon J.L."/>
            <person name="Chapman J."/>
            <person name="Damasceno C.M."/>
            <person name="Dorrance A.E."/>
            <person name="Dou D."/>
            <person name="Dickerman A.W."/>
            <person name="Dubchak I.L."/>
            <person name="Garbelotto M."/>
            <person name="Gijzen M."/>
            <person name="Gordon S.G."/>
            <person name="Govers F."/>
            <person name="Grunwald N.J."/>
            <person name="Huang W."/>
            <person name="Ivors K.L."/>
            <person name="Jones R.W."/>
            <person name="Kamoun S."/>
            <person name="Krampis K."/>
            <person name="Lamour K.H."/>
            <person name="Lee M.K."/>
            <person name="McDonald W.H."/>
            <person name="Medina M."/>
            <person name="Meijer H.J."/>
            <person name="Nordberg E.K."/>
            <person name="Maclean D.J."/>
            <person name="Ospina-Giraldo M.D."/>
            <person name="Morris P.F."/>
            <person name="Phuntumart V."/>
            <person name="Putnam N.H."/>
            <person name="Rash S."/>
            <person name="Rose J.K."/>
            <person name="Sakihama Y."/>
            <person name="Salamov A.A."/>
            <person name="Savidor A."/>
            <person name="Scheuring C.F."/>
            <person name="Smith B.M."/>
            <person name="Sobral B.W."/>
            <person name="Terry A."/>
            <person name="Torto-Alalibo T.A."/>
            <person name="Win J."/>
            <person name="Xu Z."/>
            <person name="Zhang H."/>
            <person name="Grigoriev I.V."/>
            <person name="Rokhsar D.S."/>
            <person name="Boore J.L."/>
        </authorList>
    </citation>
    <scope>NUCLEOTIDE SEQUENCE [LARGE SCALE GENOMIC DNA]</scope>
    <source>
        <strain evidence="17 18">P6497</strain>
    </source>
</reference>
<dbReference type="STRING" id="1094619.G4ZAG1"/>
<evidence type="ECO:0000256" key="13">
    <source>
        <dbReference type="SAM" id="Coils"/>
    </source>
</evidence>
<dbReference type="SUPFAM" id="SSF52799">
    <property type="entry name" value="(Phosphotyrosine protein) phosphatases II"/>
    <property type="match status" value="1"/>
</dbReference>
<gene>
    <name evidence="17" type="ORF">PHYSODRAFT_558210</name>
</gene>
<dbReference type="GO" id="GO:0005737">
    <property type="term" value="C:cytoplasm"/>
    <property type="evidence" value="ECO:0007669"/>
    <property type="project" value="TreeGrafter"/>
</dbReference>
<organism evidence="17 18">
    <name type="scientific">Phytophthora sojae (strain P6497)</name>
    <name type="common">Soybean stem and root rot agent</name>
    <name type="synonym">Phytophthora megasperma f. sp. glycines</name>
    <dbReference type="NCBI Taxonomy" id="1094619"/>
    <lineage>
        <taxon>Eukaryota</taxon>
        <taxon>Sar</taxon>
        <taxon>Stramenopiles</taxon>
        <taxon>Oomycota</taxon>
        <taxon>Peronosporomycetes</taxon>
        <taxon>Peronosporales</taxon>
        <taxon>Peronosporaceae</taxon>
        <taxon>Phytophthora</taxon>
    </lineage>
</organism>
<dbReference type="PROSITE" id="PS50178">
    <property type="entry name" value="ZF_FYVE"/>
    <property type="match status" value="1"/>
</dbReference>
<comment type="subcellular location">
    <subcellularLocation>
        <location evidence="1">Membrane</location>
    </subcellularLocation>
</comment>
<feature type="active site" description="Phosphocysteine intermediate" evidence="10">
    <location>
        <position position="571"/>
    </location>
</feature>
<feature type="compositionally biased region" description="Basic and acidic residues" evidence="14">
    <location>
        <begin position="66"/>
        <end position="78"/>
    </location>
</feature>
<evidence type="ECO:0000256" key="8">
    <source>
        <dbReference type="ARBA" id="ARBA00023136"/>
    </source>
</evidence>
<comment type="similarity">
    <text evidence="2">Belongs to the protein-tyrosine phosphatase family. Non-receptor class myotubularin subfamily.</text>
</comment>
<dbReference type="KEGG" id="psoj:PHYSODRAFT_558210"/>
<evidence type="ECO:0000256" key="6">
    <source>
        <dbReference type="ARBA" id="ARBA00022801"/>
    </source>
</evidence>
<evidence type="ECO:0000256" key="10">
    <source>
        <dbReference type="PIRSR" id="PIRSR630564-1"/>
    </source>
</evidence>
<feature type="region of interest" description="Disordered" evidence="14">
    <location>
        <begin position="51"/>
        <end position="131"/>
    </location>
</feature>
<dbReference type="Gene3D" id="2.30.29.30">
    <property type="entry name" value="Pleckstrin-homology domain (PH domain)/Phosphotyrosine-binding domain (PTB)"/>
    <property type="match status" value="1"/>
</dbReference>
<keyword evidence="8" id="KW-0472">Membrane</keyword>
<dbReference type="EC" id="3.1.3.95" evidence="3"/>
<dbReference type="RefSeq" id="XP_009525393.1">
    <property type="nucleotide sequence ID" value="XM_009527098.1"/>
</dbReference>
<feature type="compositionally biased region" description="Basic and acidic residues" evidence="14">
    <location>
        <begin position="109"/>
        <end position="124"/>
    </location>
</feature>
<dbReference type="SUPFAM" id="SSF57903">
    <property type="entry name" value="FYVE/PHD zinc finger"/>
    <property type="match status" value="1"/>
</dbReference>
<evidence type="ECO:0000313" key="18">
    <source>
        <dbReference type="Proteomes" id="UP000002640"/>
    </source>
</evidence>
<dbReference type="Gene3D" id="3.90.190.10">
    <property type="entry name" value="Protein tyrosine phosphatase superfamily"/>
    <property type="match status" value="1"/>
</dbReference>
<dbReference type="Gene3D" id="3.30.40.10">
    <property type="entry name" value="Zinc/RING finger domain, C3HC4 (zinc finger)"/>
    <property type="match status" value="1"/>
</dbReference>
<evidence type="ECO:0000256" key="11">
    <source>
        <dbReference type="PIRSR" id="PIRSR630564-2"/>
    </source>
</evidence>
<protein>
    <recommendedName>
        <fullName evidence="3">phosphatidylinositol-3,5-bisphosphate 3-phosphatase</fullName>
        <ecNumber evidence="3">3.1.3.95</ecNumber>
    </recommendedName>
    <alternativeName>
        <fullName evidence="9">Phosphatidylinositol-3,5-bisphosphate 3-phosphatase</fullName>
    </alternativeName>
</protein>
<evidence type="ECO:0000313" key="17">
    <source>
        <dbReference type="EMBL" id="EGZ22676.1"/>
    </source>
</evidence>
<dbReference type="InterPro" id="IPR030564">
    <property type="entry name" value="Myotubularin"/>
</dbReference>
<name>G4ZAG1_PHYSP</name>
<sequence length="1124" mass="125426">MLRRHHCRRCGNVFCDACSSARMPLVNSGFFNPVRVCAKCSVAAKKAHARMVQERQKARSFQPARRHSDTGDRGDSGRGGDVMEGGIMTSNGRRQVPGNLSRGASCESSSERERTGSEETDHAGGHFGHGDGLLQTLPGEAVLVRNDNVRVRFLDRIEHTGILYVTNYRLVFSPAPDGGEIDELPYASDLHSEALVAYQAVPLVTIDRVKRKEMVETDTGMLEIVGKDFRRLYFIFEGLVSKQTFSQFDRTYALVRMHALGEPEGKVDEFAKFSLERFDGVNGAVDGWRVYDAVAEFQRMGLSASTNRWRLSYINEQYELCPTYPSVLAVPSSVSDSVLAVASKFRSKGRIPVLSWRDRHTGAVICRSSQPLVGLGQKQCDKDVFLIQAIAATNPSSTKLVIIDARPWKNAIAQKTVGRAGYELTEHYEMRHGTASLKYADMVASEHNAAAAAAISAAELSINGDSLSVNDSSVASGWGDSDERRQILETMEASLVLTECKLIFMGIENIHQMRKSYHKLMDLCTTKQNNDKWLDQLASTHWMDHISRILDSAVEIVRIVKEQKSSVLIHCSDGWDRTAQLTALTELLIDPYYRTVQGFQVLIEKEWCSFGHKFRDRTGHGASNNSNEISPVFLQWIDCVWQVLVQSPSAFEFNERYLILILDHLYSCRFGTFLYDSERERVEQEALHPTQSLWSFLSTMDRSVVLNPFYQPHNAPRMKWKASVTATRQCFERKIGDEYVESPRSIPHMTHEDCDVHSLVDGFQDYKMSRCIFDSDGSSSGCSSSTSMAFGSTVAVASSPAHSKDEATDAQVNAALESTHMQLSHELEHNGLKFGGDDLVNWDCESDTEMAMLQPSCYHKIVRDLDAGFSFPQPLEASALSSFPSSPAVAPRSRSFYFGRYAEDGGSVVKPSTPKSRSSLTSLFMPAVERAPLSDGLWNTSDTDAVSEGDEIGRYGALASCEDVIVPSCSMKSLRFWAHYYLRWDPTSHFDRDASVEIETVHLELLMRLEALTKRVDMARGDEGMKWERKTQHVLYDSPDRPGDVSSPSSVSPLKPCPRRERRATSEGSTSSQDSVLSAANDSKLAKQIAQLKEQRRRSLEEVEAKYQKQLAELLRANVAAGDA</sequence>
<evidence type="ECO:0000256" key="7">
    <source>
        <dbReference type="ARBA" id="ARBA00022833"/>
    </source>
</evidence>
<dbReference type="GO" id="GO:0052629">
    <property type="term" value="F:phosphatidylinositol-3,5-bisphosphate 3-phosphatase activity"/>
    <property type="evidence" value="ECO:0007669"/>
    <property type="project" value="UniProtKB-EC"/>
</dbReference>
<dbReference type="PROSITE" id="PS00383">
    <property type="entry name" value="TYR_PHOSPHATASE_1"/>
    <property type="match status" value="1"/>
</dbReference>
<keyword evidence="13" id="KW-0175">Coiled coil</keyword>
<evidence type="ECO:0000256" key="9">
    <source>
        <dbReference type="ARBA" id="ARBA00032571"/>
    </source>
</evidence>
<dbReference type="Proteomes" id="UP000002640">
    <property type="component" value="Unassembled WGS sequence"/>
</dbReference>
<feature type="domain" description="FYVE-type" evidence="15">
    <location>
        <begin position="1"/>
        <end position="45"/>
    </location>
</feature>
<feature type="binding site" evidence="11">
    <location>
        <begin position="509"/>
        <end position="510"/>
    </location>
    <ligand>
        <name>substrate</name>
    </ligand>
</feature>
<dbReference type="InterPro" id="IPR010569">
    <property type="entry name" value="Myotubularin-like_Pase_dom"/>
</dbReference>
<feature type="compositionally biased region" description="Low complexity" evidence="14">
    <location>
        <begin position="1044"/>
        <end position="1054"/>
    </location>
</feature>
<dbReference type="InterPro" id="IPR016130">
    <property type="entry name" value="Tyr_Pase_AS"/>
</dbReference>
<feature type="binding site" evidence="11">
    <location>
        <begin position="571"/>
        <end position="577"/>
    </location>
    <ligand>
        <name>substrate</name>
    </ligand>
</feature>
<dbReference type="InterPro" id="IPR011993">
    <property type="entry name" value="PH-like_dom_sf"/>
</dbReference>
<dbReference type="Pfam" id="PF01363">
    <property type="entry name" value="FYVE"/>
    <property type="match status" value="1"/>
</dbReference>
<dbReference type="GO" id="GO:0016020">
    <property type="term" value="C:membrane"/>
    <property type="evidence" value="ECO:0007669"/>
    <property type="project" value="UniProtKB-SubCell"/>
</dbReference>
<dbReference type="PANTHER" id="PTHR10807:SF128">
    <property type="entry name" value="PHOSPHATIDYLINOSITOL-3,5-BISPHOSPHATE 3-PHOSPHATASE"/>
    <property type="match status" value="1"/>
</dbReference>
<dbReference type="PANTHER" id="PTHR10807">
    <property type="entry name" value="MYOTUBULARIN-RELATED"/>
    <property type="match status" value="1"/>
</dbReference>
<dbReference type="EMBL" id="JH159153">
    <property type="protein sequence ID" value="EGZ22676.1"/>
    <property type="molecule type" value="Genomic_DNA"/>
</dbReference>
<proteinExistence type="inferred from homology"/>
<keyword evidence="18" id="KW-1185">Reference proteome</keyword>
<dbReference type="Pfam" id="PF06602">
    <property type="entry name" value="Myotub-related"/>
    <property type="match status" value="1"/>
</dbReference>
<evidence type="ECO:0000256" key="3">
    <source>
        <dbReference type="ARBA" id="ARBA00012903"/>
    </source>
</evidence>
<keyword evidence="4" id="KW-0479">Metal-binding</keyword>
<accession>G4ZAG1</accession>
<evidence type="ECO:0000259" key="15">
    <source>
        <dbReference type="PROSITE" id="PS50178"/>
    </source>
</evidence>
<dbReference type="SMART" id="SM00064">
    <property type="entry name" value="FYVE"/>
    <property type="match status" value="1"/>
</dbReference>
<evidence type="ECO:0000256" key="4">
    <source>
        <dbReference type="ARBA" id="ARBA00022723"/>
    </source>
</evidence>
<dbReference type="GO" id="GO:0008270">
    <property type="term" value="F:zinc ion binding"/>
    <property type="evidence" value="ECO:0007669"/>
    <property type="project" value="UniProtKB-KW"/>
</dbReference>
<keyword evidence="5 12" id="KW-0863">Zinc-finger</keyword>
<dbReference type="InterPro" id="IPR011011">
    <property type="entry name" value="Znf_FYVE_PHD"/>
</dbReference>
<evidence type="ECO:0000259" key="16">
    <source>
        <dbReference type="PROSITE" id="PS51339"/>
    </source>
</evidence>
<dbReference type="GeneID" id="20663313"/>
<dbReference type="SUPFAM" id="SSF50729">
    <property type="entry name" value="PH domain-like"/>
    <property type="match status" value="1"/>
</dbReference>
<evidence type="ECO:0000256" key="1">
    <source>
        <dbReference type="ARBA" id="ARBA00004370"/>
    </source>
</evidence>
<evidence type="ECO:0000256" key="2">
    <source>
        <dbReference type="ARBA" id="ARBA00007471"/>
    </source>
</evidence>
<feature type="compositionally biased region" description="Polar residues" evidence="14">
    <location>
        <begin position="1066"/>
        <end position="1081"/>
    </location>
</feature>
<dbReference type="InterPro" id="IPR000306">
    <property type="entry name" value="Znf_FYVE"/>
</dbReference>
<keyword evidence="7" id="KW-0862">Zinc</keyword>
<feature type="domain" description="Myotubularin phosphatase" evidence="16">
    <location>
        <begin position="287"/>
        <end position="981"/>
    </location>
</feature>
<dbReference type="InParanoid" id="G4ZAG1"/>
<dbReference type="InterPro" id="IPR029021">
    <property type="entry name" value="Prot-tyrosine_phosphatase-like"/>
</dbReference>
<dbReference type="PROSITE" id="PS51339">
    <property type="entry name" value="PPASE_MYOTUBULARIN"/>
    <property type="match status" value="1"/>
</dbReference>
<evidence type="ECO:0000256" key="12">
    <source>
        <dbReference type="PROSITE-ProRule" id="PRU00091"/>
    </source>
</evidence>
<dbReference type="SMART" id="SM00404">
    <property type="entry name" value="PTPc_motif"/>
    <property type="match status" value="1"/>
</dbReference>
<evidence type="ECO:0000256" key="14">
    <source>
        <dbReference type="SAM" id="MobiDB-lite"/>
    </source>
</evidence>
<dbReference type="OMA" id="ECKLIFM"/>